<sequence>MANSEMEVVAKHWAFEFMKLSSDQQIHAKKAINDILYEGRLGTLHRQSVTINEPHTRPHSSNSTFVPSPYTQTLSP</sequence>
<protein>
    <submittedName>
        <fullName evidence="2">Uncharacterized protein</fullName>
    </submittedName>
</protein>
<organism evidence="2 3">
    <name type="scientific">Rhamnusium bicolor</name>
    <dbReference type="NCBI Taxonomy" id="1586634"/>
    <lineage>
        <taxon>Eukaryota</taxon>
        <taxon>Metazoa</taxon>
        <taxon>Ecdysozoa</taxon>
        <taxon>Arthropoda</taxon>
        <taxon>Hexapoda</taxon>
        <taxon>Insecta</taxon>
        <taxon>Pterygota</taxon>
        <taxon>Neoptera</taxon>
        <taxon>Endopterygota</taxon>
        <taxon>Coleoptera</taxon>
        <taxon>Polyphaga</taxon>
        <taxon>Cucujiformia</taxon>
        <taxon>Chrysomeloidea</taxon>
        <taxon>Cerambycidae</taxon>
        <taxon>Lepturinae</taxon>
        <taxon>Rhagiini</taxon>
        <taxon>Rhamnusium</taxon>
    </lineage>
</organism>
<comment type="caution">
    <text evidence="2">The sequence shown here is derived from an EMBL/GenBank/DDBJ whole genome shotgun (WGS) entry which is preliminary data.</text>
</comment>
<proteinExistence type="predicted"/>
<dbReference type="AlphaFoldDB" id="A0AAV8XQS8"/>
<evidence type="ECO:0000313" key="2">
    <source>
        <dbReference type="EMBL" id="KAJ8940938.1"/>
    </source>
</evidence>
<name>A0AAV8XQS8_9CUCU</name>
<evidence type="ECO:0000256" key="1">
    <source>
        <dbReference type="SAM" id="MobiDB-lite"/>
    </source>
</evidence>
<dbReference type="EMBL" id="JANEYF010002927">
    <property type="protein sequence ID" value="KAJ8940938.1"/>
    <property type="molecule type" value="Genomic_DNA"/>
</dbReference>
<accession>A0AAV8XQS8</accession>
<dbReference type="Proteomes" id="UP001162156">
    <property type="component" value="Unassembled WGS sequence"/>
</dbReference>
<reference evidence="2" key="1">
    <citation type="journal article" date="2023" name="Insect Mol. Biol.">
        <title>Genome sequencing provides insights into the evolution of gene families encoding plant cell wall-degrading enzymes in longhorned beetles.</title>
        <authorList>
            <person name="Shin N.R."/>
            <person name="Okamura Y."/>
            <person name="Kirsch R."/>
            <person name="Pauchet Y."/>
        </authorList>
    </citation>
    <scope>NUCLEOTIDE SEQUENCE</scope>
    <source>
        <strain evidence="2">RBIC_L_NR</strain>
    </source>
</reference>
<evidence type="ECO:0000313" key="3">
    <source>
        <dbReference type="Proteomes" id="UP001162156"/>
    </source>
</evidence>
<keyword evidence="3" id="KW-1185">Reference proteome</keyword>
<feature type="region of interest" description="Disordered" evidence="1">
    <location>
        <begin position="48"/>
        <end position="76"/>
    </location>
</feature>
<gene>
    <name evidence="2" type="ORF">NQ314_010530</name>
</gene>